<gene>
    <name evidence="1" type="ORF">PsorP6_012166</name>
</gene>
<proteinExistence type="predicted"/>
<sequence>MLLVGMSCRRVTALRNEEDQAFHPIQKAPMVDRTESRSLAGQINDGIAVENLEARKRLEGLMFLKINWSLLTVHVVSKALNAFES</sequence>
<protein>
    <submittedName>
        <fullName evidence="1">Uncharacterized protein</fullName>
    </submittedName>
</protein>
<evidence type="ECO:0000313" key="1">
    <source>
        <dbReference type="EMBL" id="KAI9919259.1"/>
    </source>
</evidence>
<reference evidence="1 2" key="1">
    <citation type="journal article" date="2022" name="bioRxiv">
        <title>The genome of the oomycete Peronosclerospora sorghi, a cosmopolitan pathogen of maize and sorghum, is inflated with dispersed pseudogenes.</title>
        <authorList>
            <person name="Fletcher K."/>
            <person name="Martin F."/>
            <person name="Isakeit T."/>
            <person name="Cavanaugh K."/>
            <person name="Magill C."/>
            <person name="Michelmore R."/>
        </authorList>
    </citation>
    <scope>NUCLEOTIDE SEQUENCE [LARGE SCALE GENOMIC DNA]</scope>
    <source>
        <strain evidence="1">P6</strain>
    </source>
</reference>
<organism evidence="1 2">
    <name type="scientific">Peronosclerospora sorghi</name>
    <dbReference type="NCBI Taxonomy" id="230839"/>
    <lineage>
        <taxon>Eukaryota</taxon>
        <taxon>Sar</taxon>
        <taxon>Stramenopiles</taxon>
        <taxon>Oomycota</taxon>
        <taxon>Peronosporomycetes</taxon>
        <taxon>Peronosporales</taxon>
        <taxon>Peronosporaceae</taxon>
        <taxon>Peronosclerospora</taxon>
    </lineage>
</organism>
<accession>A0ACC0WKI0</accession>
<comment type="caution">
    <text evidence="1">The sequence shown here is derived from an EMBL/GenBank/DDBJ whole genome shotgun (WGS) entry which is preliminary data.</text>
</comment>
<name>A0ACC0WKI0_9STRA</name>
<dbReference type="EMBL" id="CM047591">
    <property type="protein sequence ID" value="KAI9919259.1"/>
    <property type="molecule type" value="Genomic_DNA"/>
</dbReference>
<evidence type="ECO:0000313" key="2">
    <source>
        <dbReference type="Proteomes" id="UP001163321"/>
    </source>
</evidence>
<keyword evidence="2" id="KW-1185">Reference proteome</keyword>
<dbReference type="Proteomes" id="UP001163321">
    <property type="component" value="Chromosome 12"/>
</dbReference>